<protein>
    <recommendedName>
        <fullName evidence="4">Mannosyl-glycoprotein endo-beta-N-acetylglucosamidase-like domain-containing protein</fullName>
    </recommendedName>
</protein>
<proteinExistence type="predicted"/>
<accession>A0A1F7HJ99</accession>
<dbReference type="EMBL" id="MFZV01000022">
    <property type="protein sequence ID" value="OGK31114.1"/>
    <property type="molecule type" value="Genomic_DNA"/>
</dbReference>
<sequence length="190" mass="20837">MFRKVLVALLLLYKVASVYGAENIAGQSAILSETNNQSTSQKDLNNLSVYDYNLKRNAILKVLSRYDSPLMYSAEAFVDICSKYELDCYLLPAITGLESTFGKNIHPGSFNPFGWGGGYINFGSWNEAIATVGSGLKNNYIAKGAVSIEQIGNIYAASPTWASRIHGFMSEFEEAESVGELEYSGLEIKL</sequence>
<evidence type="ECO:0000313" key="2">
    <source>
        <dbReference type="EMBL" id="OGK31114.1"/>
    </source>
</evidence>
<name>A0A1F7HJ99_9BACT</name>
<organism evidence="2 3">
    <name type="scientific">Candidatus Roizmanbacteria bacterium RIFCSPHIGHO2_12_FULL_33_9</name>
    <dbReference type="NCBI Taxonomy" id="1802045"/>
    <lineage>
        <taxon>Bacteria</taxon>
        <taxon>Candidatus Roizmaniibacteriota</taxon>
    </lineage>
</organism>
<dbReference type="AlphaFoldDB" id="A0A1F7HJ99"/>
<reference evidence="2 3" key="1">
    <citation type="journal article" date="2016" name="Nat. Commun.">
        <title>Thousands of microbial genomes shed light on interconnected biogeochemical processes in an aquifer system.</title>
        <authorList>
            <person name="Anantharaman K."/>
            <person name="Brown C.T."/>
            <person name="Hug L.A."/>
            <person name="Sharon I."/>
            <person name="Castelle C.J."/>
            <person name="Probst A.J."/>
            <person name="Thomas B.C."/>
            <person name="Singh A."/>
            <person name="Wilkins M.J."/>
            <person name="Karaoz U."/>
            <person name="Brodie E.L."/>
            <person name="Williams K.H."/>
            <person name="Hubbard S.S."/>
            <person name="Banfield J.F."/>
        </authorList>
    </citation>
    <scope>NUCLEOTIDE SEQUENCE [LARGE SCALE GENOMIC DNA]</scope>
</reference>
<feature type="chain" id="PRO_5009529273" description="Mannosyl-glycoprotein endo-beta-N-acetylglucosamidase-like domain-containing protein" evidence="1">
    <location>
        <begin position="21"/>
        <end position="190"/>
    </location>
</feature>
<evidence type="ECO:0000256" key="1">
    <source>
        <dbReference type="SAM" id="SignalP"/>
    </source>
</evidence>
<comment type="caution">
    <text evidence="2">The sequence shown here is derived from an EMBL/GenBank/DDBJ whole genome shotgun (WGS) entry which is preliminary data.</text>
</comment>
<feature type="signal peptide" evidence="1">
    <location>
        <begin position="1"/>
        <end position="20"/>
    </location>
</feature>
<gene>
    <name evidence="2" type="ORF">A3F29_04765</name>
</gene>
<evidence type="ECO:0000313" key="3">
    <source>
        <dbReference type="Proteomes" id="UP000177199"/>
    </source>
</evidence>
<dbReference type="Proteomes" id="UP000177199">
    <property type="component" value="Unassembled WGS sequence"/>
</dbReference>
<keyword evidence="1" id="KW-0732">Signal</keyword>
<evidence type="ECO:0008006" key="4">
    <source>
        <dbReference type="Google" id="ProtNLM"/>
    </source>
</evidence>